<keyword evidence="2" id="KW-1185">Reference proteome</keyword>
<dbReference type="Proteomes" id="UP000008553">
    <property type="component" value="Unassembled WGS sequence"/>
</dbReference>
<dbReference type="AlphaFoldDB" id="Q7RCH2"/>
<feature type="non-terminal residue" evidence="1">
    <location>
        <position position="28"/>
    </location>
</feature>
<reference evidence="1 2" key="1">
    <citation type="journal article" date="2002" name="Nature">
        <title>Genome sequence and comparative analysis of the model rodent malaria parasite Plasmodium yoelii yoelii.</title>
        <authorList>
            <person name="Carlton J.M."/>
            <person name="Angiuoli S.V."/>
            <person name="Suh B.B."/>
            <person name="Kooij T.W."/>
            <person name="Pertea M."/>
            <person name="Silva J.C."/>
            <person name="Ermolaeva M.D."/>
            <person name="Allen J.E."/>
            <person name="Selengut J.D."/>
            <person name="Koo H.L."/>
            <person name="Peterson J.D."/>
            <person name="Pop M."/>
            <person name="Kosack D.S."/>
            <person name="Shumway M.F."/>
            <person name="Bidwell S.L."/>
            <person name="Shallom S.J."/>
            <person name="van Aken S.E."/>
            <person name="Riedmuller S.B."/>
            <person name="Feldblyum T.V."/>
            <person name="Cho J.K."/>
            <person name="Quackenbush J."/>
            <person name="Sedegah M."/>
            <person name="Shoaibi A."/>
            <person name="Cummings L.M."/>
            <person name="Florens L."/>
            <person name="Yates J.R."/>
            <person name="Raine J.D."/>
            <person name="Sinden R.E."/>
            <person name="Harris M.A."/>
            <person name="Cunningham D.A."/>
            <person name="Preiser P.R."/>
            <person name="Bergman L.W."/>
            <person name="Vaidya A.B."/>
            <person name="van Lin L.H."/>
            <person name="Janse C.J."/>
            <person name="Waters A.P."/>
            <person name="Smith H.O."/>
            <person name="White O.R."/>
            <person name="Salzberg S.L."/>
            <person name="Venter J.C."/>
            <person name="Fraser C.M."/>
            <person name="Hoffman S.L."/>
            <person name="Gardner M.J."/>
            <person name="Carucci D.J."/>
        </authorList>
    </citation>
    <scope>NUCLEOTIDE SEQUENCE [LARGE SCALE GENOMIC DNA]</scope>
    <source>
        <strain evidence="1 2">17XNL</strain>
    </source>
</reference>
<organism evidence="1 2">
    <name type="scientific">Plasmodium yoelii yoelii</name>
    <dbReference type="NCBI Taxonomy" id="73239"/>
    <lineage>
        <taxon>Eukaryota</taxon>
        <taxon>Sar</taxon>
        <taxon>Alveolata</taxon>
        <taxon>Apicomplexa</taxon>
        <taxon>Aconoidasida</taxon>
        <taxon>Haemosporida</taxon>
        <taxon>Plasmodiidae</taxon>
        <taxon>Plasmodium</taxon>
        <taxon>Plasmodium (Vinckeia)</taxon>
    </lineage>
</organism>
<evidence type="ECO:0000313" key="1">
    <source>
        <dbReference type="EMBL" id="EAA17899.1"/>
    </source>
</evidence>
<dbReference type="InParanoid" id="Q7RCH2"/>
<dbReference type="EMBL" id="AABL01001895">
    <property type="protein sequence ID" value="EAA17899.1"/>
    <property type="molecule type" value="Genomic_DNA"/>
</dbReference>
<name>Q7RCH2_PLAYO</name>
<comment type="caution">
    <text evidence="1">The sequence shown here is derived from an EMBL/GenBank/DDBJ whole genome shotgun (WGS) entry which is preliminary data.</text>
</comment>
<gene>
    <name evidence="1" type="ORF">PY05810</name>
</gene>
<sequence length="28" mass="3300">MSTLFYKLIQIINSLLIVKHSVLVLWVK</sequence>
<proteinExistence type="predicted"/>
<dbReference type="PaxDb" id="73239-Q7RCH2"/>
<accession>Q7RCH2</accession>
<evidence type="ECO:0000313" key="2">
    <source>
        <dbReference type="Proteomes" id="UP000008553"/>
    </source>
</evidence>
<protein>
    <submittedName>
        <fullName evidence="1">Uncharacterized protein</fullName>
    </submittedName>
</protein>